<evidence type="ECO:0000313" key="1">
    <source>
        <dbReference type="EMBL" id="KAF7353408.1"/>
    </source>
</evidence>
<dbReference type="Proteomes" id="UP000623467">
    <property type="component" value="Unassembled WGS sequence"/>
</dbReference>
<name>A0A8H6Y513_9AGAR</name>
<sequence>MPKARPDRPASSVTSSNMPRPQIRSSFYPFSECVIRRLKIVLNIKGTAAVRRQLESFPSVEEPGVSIKTGIATLVNVLCLLHERSSSPMLTNLWRIKLTYDHSMDQPIDYCPVIELEYRRRAVAYTDTAELQSLRLTIATKSKWDWYPNATMAAELCQLIASGLDFRMRAPDDGGVWPE</sequence>
<comment type="caution">
    <text evidence="1">The sequence shown here is derived from an EMBL/GenBank/DDBJ whole genome shotgun (WGS) entry which is preliminary data.</text>
</comment>
<protein>
    <submittedName>
        <fullName evidence="1">Uncharacterized protein</fullName>
    </submittedName>
</protein>
<gene>
    <name evidence="1" type="ORF">MSAN_01529800</name>
</gene>
<dbReference type="OrthoDB" id="10435763at2759"/>
<organism evidence="1 2">
    <name type="scientific">Mycena sanguinolenta</name>
    <dbReference type="NCBI Taxonomy" id="230812"/>
    <lineage>
        <taxon>Eukaryota</taxon>
        <taxon>Fungi</taxon>
        <taxon>Dikarya</taxon>
        <taxon>Basidiomycota</taxon>
        <taxon>Agaricomycotina</taxon>
        <taxon>Agaricomycetes</taxon>
        <taxon>Agaricomycetidae</taxon>
        <taxon>Agaricales</taxon>
        <taxon>Marasmiineae</taxon>
        <taxon>Mycenaceae</taxon>
        <taxon>Mycena</taxon>
    </lineage>
</organism>
<dbReference type="EMBL" id="JACAZH010000012">
    <property type="protein sequence ID" value="KAF7353408.1"/>
    <property type="molecule type" value="Genomic_DNA"/>
</dbReference>
<accession>A0A8H6Y513</accession>
<dbReference type="AlphaFoldDB" id="A0A8H6Y513"/>
<proteinExistence type="predicted"/>
<keyword evidence="2" id="KW-1185">Reference proteome</keyword>
<reference evidence="1" key="1">
    <citation type="submission" date="2020-05" db="EMBL/GenBank/DDBJ databases">
        <title>Mycena genomes resolve the evolution of fungal bioluminescence.</title>
        <authorList>
            <person name="Tsai I.J."/>
        </authorList>
    </citation>
    <scope>NUCLEOTIDE SEQUENCE</scope>
    <source>
        <strain evidence="1">160909Yilan</strain>
    </source>
</reference>
<evidence type="ECO:0000313" key="2">
    <source>
        <dbReference type="Proteomes" id="UP000623467"/>
    </source>
</evidence>